<evidence type="ECO:0000259" key="3">
    <source>
        <dbReference type="Pfam" id="PF24809"/>
    </source>
</evidence>
<proteinExistence type="predicted"/>
<dbReference type="AlphaFoldDB" id="A0A9W8NC43"/>
<keyword evidence="5" id="KW-1185">Reference proteome</keyword>
<feature type="coiled-coil region" evidence="1">
    <location>
        <begin position="163"/>
        <end position="194"/>
    </location>
</feature>
<evidence type="ECO:0000256" key="2">
    <source>
        <dbReference type="SAM" id="MobiDB-lite"/>
    </source>
</evidence>
<dbReference type="Proteomes" id="UP001148614">
    <property type="component" value="Unassembled WGS sequence"/>
</dbReference>
<feature type="region of interest" description="Disordered" evidence="2">
    <location>
        <begin position="616"/>
        <end position="636"/>
    </location>
</feature>
<evidence type="ECO:0000313" key="4">
    <source>
        <dbReference type="EMBL" id="KAJ3568240.1"/>
    </source>
</evidence>
<dbReference type="VEuPathDB" id="FungiDB:F4678DRAFT_420120"/>
<dbReference type="Pfam" id="PF24809">
    <property type="entry name" value="DUF7708"/>
    <property type="match status" value="1"/>
</dbReference>
<sequence>MTEFRMTPLVRTFSLQLTDQGDLPKGLSIVATEEQEDNRKKALQLQEWRDWIRFDGGYDDHTSEKLANSSKLLAETWKTFGPLFDVDCTKCIQGQFIPTIDTLQRAVRDANAARELNKKSPMGQVKERFLNFTNTLHDYSFLFSIIPDNDKYTILITGVVSSIAKAAAKYQDTAEKISQALDQITCDINQVKKRAEIADTPEARGFVTDFFVGIFELLCLIMSWYKSKGKRFLGSLNKSFDKNLNGKIDAVQKTLKDLSEETNLITQFRVHDMHEGVAGIALTTVNTDRKVQQMMNMLEQCVVGIRALSLKDVGHVAARQLNSIDQDFVGRKGITYMGFAAQRMIGASDLVDETYDDLPRITSTDNASDRIVSQLSKSELLLYSQQLKAFIEDGRDTILKDGRLPTRSILPHEVVDEMQKWMANINSKLLWVEGTSLHPSDPILSIAALNICSIAVNAGIPCISYFCTASNERLRAAHRHPTNTHTEATCISLLYSIILQLCENLPDDFVSTEVSEYQFRCLDGTIGTLDLAIDLIEYLFIYSPPLTVWVLDRLPFARTKSTVSFMKKLIDILRHDKGGRVTKVLFTTEGNTPWLSGNLQGREHFSASRMALNRPGRSMPGAVSPQFPGEFQRGGL</sequence>
<accession>A0A9W8NC43</accession>
<evidence type="ECO:0000313" key="5">
    <source>
        <dbReference type="Proteomes" id="UP001148614"/>
    </source>
</evidence>
<reference evidence="4" key="1">
    <citation type="submission" date="2022-07" db="EMBL/GenBank/DDBJ databases">
        <title>Genome Sequence of Xylaria arbuscula.</title>
        <authorList>
            <person name="Buettner E."/>
        </authorList>
    </citation>
    <scope>NUCLEOTIDE SEQUENCE</scope>
    <source>
        <strain evidence="4">VT107</strain>
    </source>
</reference>
<protein>
    <recommendedName>
        <fullName evidence="3">DUF7708 domain-containing protein</fullName>
    </recommendedName>
</protein>
<evidence type="ECO:0000256" key="1">
    <source>
        <dbReference type="SAM" id="Coils"/>
    </source>
</evidence>
<comment type="caution">
    <text evidence="4">The sequence shown here is derived from an EMBL/GenBank/DDBJ whole genome shotgun (WGS) entry which is preliminary data.</text>
</comment>
<dbReference type="EMBL" id="JANPWZ010001157">
    <property type="protein sequence ID" value="KAJ3568240.1"/>
    <property type="molecule type" value="Genomic_DNA"/>
</dbReference>
<keyword evidence="1" id="KW-0175">Coiled coil</keyword>
<gene>
    <name evidence="4" type="ORF">NPX13_g6490</name>
</gene>
<dbReference type="InterPro" id="IPR056125">
    <property type="entry name" value="DUF7708"/>
</dbReference>
<name>A0A9W8NC43_9PEZI</name>
<feature type="domain" description="DUF7708" evidence="3">
    <location>
        <begin position="131"/>
        <end position="266"/>
    </location>
</feature>
<organism evidence="4 5">
    <name type="scientific">Xylaria arbuscula</name>
    <dbReference type="NCBI Taxonomy" id="114810"/>
    <lineage>
        <taxon>Eukaryota</taxon>
        <taxon>Fungi</taxon>
        <taxon>Dikarya</taxon>
        <taxon>Ascomycota</taxon>
        <taxon>Pezizomycotina</taxon>
        <taxon>Sordariomycetes</taxon>
        <taxon>Xylariomycetidae</taxon>
        <taxon>Xylariales</taxon>
        <taxon>Xylariaceae</taxon>
        <taxon>Xylaria</taxon>
    </lineage>
</organism>